<sequence>MRIGGVDVREIAPEVLYRHVGFVLQDVQLVHGTVAHNVRLGRPTATDDEVRAACESAHIHDRIVELPEGYETVDAQLSGGEQQRVSIARALLADPPVLVLDEATAFADPESEAAIQDTLSVLARGRTVLVIAHRLTTITDVDRIVVLDGGRVVETGTHIELLAAAGTYARQWAAHQGGVPR</sequence>
<evidence type="ECO:0000313" key="3">
    <source>
        <dbReference type="Proteomes" id="UP001500449"/>
    </source>
</evidence>
<evidence type="ECO:0000259" key="1">
    <source>
        <dbReference type="PROSITE" id="PS50893"/>
    </source>
</evidence>
<dbReference type="Proteomes" id="UP001500449">
    <property type="component" value="Unassembled WGS sequence"/>
</dbReference>
<dbReference type="InterPro" id="IPR003439">
    <property type="entry name" value="ABC_transporter-like_ATP-bd"/>
</dbReference>
<dbReference type="SUPFAM" id="SSF52540">
    <property type="entry name" value="P-loop containing nucleoside triphosphate hydrolases"/>
    <property type="match status" value="1"/>
</dbReference>
<dbReference type="InterPro" id="IPR039421">
    <property type="entry name" value="Type_1_exporter"/>
</dbReference>
<dbReference type="EMBL" id="BAAAQK010000001">
    <property type="protein sequence ID" value="GAA1829501.1"/>
    <property type="molecule type" value="Genomic_DNA"/>
</dbReference>
<gene>
    <name evidence="2" type="ORF">GCM10009836_04240</name>
</gene>
<dbReference type="Gene3D" id="3.40.50.300">
    <property type="entry name" value="P-loop containing nucleotide triphosphate hydrolases"/>
    <property type="match status" value="1"/>
</dbReference>
<name>A0ABN2MJH5_9PSEU</name>
<dbReference type="PANTHER" id="PTHR24221">
    <property type="entry name" value="ATP-BINDING CASSETTE SUB-FAMILY B"/>
    <property type="match status" value="1"/>
</dbReference>
<dbReference type="InterPro" id="IPR017871">
    <property type="entry name" value="ABC_transporter-like_CS"/>
</dbReference>
<reference evidence="2 3" key="1">
    <citation type="journal article" date="2019" name="Int. J. Syst. Evol. Microbiol.">
        <title>The Global Catalogue of Microorganisms (GCM) 10K type strain sequencing project: providing services to taxonomists for standard genome sequencing and annotation.</title>
        <authorList>
            <consortium name="The Broad Institute Genomics Platform"/>
            <consortium name="The Broad Institute Genome Sequencing Center for Infectious Disease"/>
            <person name="Wu L."/>
            <person name="Ma J."/>
        </authorList>
    </citation>
    <scope>NUCLEOTIDE SEQUENCE [LARGE SCALE GENOMIC DNA]</scope>
    <source>
        <strain evidence="2 3">JCM 16009</strain>
    </source>
</reference>
<organism evidence="2 3">
    <name type="scientific">Pseudonocardia ailaonensis</name>
    <dbReference type="NCBI Taxonomy" id="367279"/>
    <lineage>
        <taxon>Bacteria</taxon>
        <taxon>Bacillati</taxon>
        <taxon>Actinomycetota</taxon>
        <taxon>Actinomycetes</taxon>
        <taxon>Pseudonocardiales</taxon>
        <taxon>Pseudonocardiaceae</taxon>
        <taxon>Pseudonocardia</taxon>
    </lineage>
</organism>
<proteinExistence type="predicted"/>
<dbReference type="PROSITE" id="PS50893">
    <property type="entry name" value="ABC_TRANSPORTER_2"/>
    <property type="match status" value="1"/>
</dbReference>
<evidence type="ECO:0000313" key="2">
    <source>
        <dbReference type="EMBL" id="GAA1829501.1"/>
    </source>
</evidence>
<dbReference type="Pfam" id="PF00005">
    <property type="entry name" value="ABC_tran"/>
    <property type="match status" value="1"/>
</dbReference>
<keyword evidence="3" id="KW-1185">Reference proteome</keyword>
<dbReference type="PANTHER" id="PTHR24221:SF654">
    <property type="entry name" value="ATP-BINDING CASSETTE SUB-FAMILY B MEMBER 6"/>
    <property type="match status" value="1"/>
</dbReference>
<dbReference type="InterPro" id="IPR027417">
    <property type="entry name" value="P-loop_NTPase"/>
</dbReference>
<accession>A0ABN2MJH5</accession>
<feature type="domain" description="ABC transporter" evidence="1">
    <location>
        <begin position="3"/>
        <end position="174"/>
    </location>
</feature>
<dbReference type="PROSITE" id="PS00211">
    <property type="entry name" value="ABC_TRANSPORTER_1"/>
    <property type="match status" value="1"/>
</dbReference>
<comment type="caution">
    <text evidence="2">The sequence shown here is derived from an EMBL/GenBank/DDBJ whole genome shotgun (WGS) entry which is preliminary data.</text>
</comment>
<protein>
    <recommendedName>
        <fullName evidence="1">ABC transporter domain-containing protein</fullName>
    </recommendedName>
</protein>